<evidence type="ECO:0000313" key="4">
    <source>
        <dbReference type="Proteomes" id="UP000487268"/>
    </source>
</evidence>
<reference evidence="3 4" key="1">
    <citation type="submission" date="2019-10" db="EMBL/GenBank/DDBJ databases">
        <title>Actinomadura rubteroloni sp. nov. and Actinomadura macrotermitis sp. nov., isolated from the gut of fungus growing-termite Macrotermes natalensis.</title>
        <authorList>
            <person name="Benndorf R."/>
            <person name="Martin K."/>
            <person name="Kuefner M."/>
            <person name="De Beer W."/>
            <person name="Kaster A.-K."/>
            <person name="Vollmers J."/>
            <person name="Poulsen M."/>
            <person name="Beemelmanns C."/>
        </authorList>
    </citation>
    <scope>NUCLEOTIDE SEQUENCE [LARGE SCALE GENOMIC DNA]</scope>
    <source>
        <strain evidence="3 4">RB68</strain>
    </source>
</reference>
<feature type="domain" description="MrfA-like Zn-binding" evidence="2">
    <location>
        <begin position="487"/>
        <end position="584"/>
    </location>
</feature>
<gene>
    <name evidence="3" type="ORF">ACRB68_26620</name>
</gene>
<dbReference type="NCBIfam" id="NF038324">
    <property type="entry name" value="DrmB_fam"/>
    <property type="match status" value="1"/>
</dbReference>
<dbReference type="InterPro" id="IPR018973">
    <property type="entry name" value="MZB"/>
</dbReference>
<sequence>MALRSDSKKRSFGIPGKGSKAQTPSRQSKGSVRRTQMITTYGVGSLVALGDQSFLVSGLDTWRVNWAPVIYEPNLQRWLGVTHFRLPPADNPPSGDGVKIRRFPQWYSCSKCKDLKPYKDFGGGDKNTCQACGTTLTPSRFIVACVNGHLDDFPYWEWVHRKKGASGAERTSSCKLSLHTTGSSASLASIIIKCSCGEQSSMAGSFGKEALRSIGVTCRCRRPWLGRGADETSCGEAPRTLQRGSSAAWFPVHRSSLSIPPWSQRLQQLLNKHMNQITKHRDDERSLRVVIETFIDGTEFTVEQVLSALEARDKLAEESLDDDAKLDASSRLRAKEYKELEAGVSAEHLEDEFECEPAPLDPSAPRPAELDKVMLVKRLREVRALRAFTRVEAPDRLTLREREAKLSLEKLDWLPAIEVSGEGVFLSLDNASLRTWEQSPGPLHRADRIRGRHEVLLRERAERAGVRATKADLTSEVDARFILLHTLAHALINEWSLDSGYPAASLRERIYSSDTMKGILIYTAASDSAGSLGGLVAQGDAKRLRASLTSAMDRVSWCSQDPPCMESEASGTDSLNLAACYACVLLPETSCETNNAFLDRASLIGTPESPEIGYFTGLRTS</sequence>
<evidence type="ECO:0000256" key="1">
    <source>
        <dbReference type="SAM" id="MobiDB-lite"/>
    </source>
</evidence>
<organism evidence="3 4">
    <name type="scientific">Actinomadura macrotermitis</name>
    <dbReference type="NCBI Taxonomy" id="2585200"/>
    <lineage>
        <taxon>Bacteria</taxon>
        <taxon>Bacillati</taxon>
        <taxon>Actinomycetota</taxon>
        <taxon>Actinomycetes</taxon>
        <taxon>Streptosporangiales</taxon>
        <taxon>Thermomonosporaceae</taxon>
        <taxon>Actinomadura</taxon>
    </lineage>
</organism>
<feature type="compositionally biased region" description="Polar residues" evidence="1">
    <location>
        <begin position="20"/>
        <end position="34"/>
    </location>
</feature>
<dbReference type="InterPro" id="IPR047721">
    <property type="entry name" value="DrmB"/>
</dbReference>
<feature type="region of interest" description="Disordered" evidence="1">
    <location>
        <begin position="1"/>
        <end position="34"/>
    </location>
</feature>
<name>A0A7K0BTU1_9ACTN</name>
<dbReference type="EMBL" id="WEGH01000002">
    <property type="protein sequence ID" value="MQY04605.1"/>
    <property type="molecule type" value="Genomic_DNA"/>
</dbReference>
<dbReference type="RefSeq" id="WP_207709681.1">
    <property type="nucleotide sequence ID" value="NZ_WEGH01000002.1"/>
</dbReference>
<comment type="caution">
    <text evidence="3">The sequence shown here is derived from an EMBL/GenBank/DDBJ whole genome shotgun (WGS) entry which is preliminary data.</text>
</comment>
<dbReference type="Pfam" id="PF09369">
    <property type="entry name" value="MZB"/>
    <property type="match status" value="1"/>
</dbReference>
<dbReference type="AlphaFoldDB" id="A0A7K0BTU1"/>
<protein>
    <recommendedName>
        <fullName evidence="2">MrfA-like Zn-binding domain-containing protein</fullName>
    </recommendedName>
</protein>
<dbReference type="Proteomes" id="UP000487268">
    <property type="component" value="Unassembled WGS sequence"/>
</dbReference>
<proteinExistence type="predicted"/>
<evidence type="ECO:0000313" key="3">
    <source>
        <dbReference type="EMBL" id="MQY04605.1"/>
    </source>
</evidence>
<evidence type="ECO:0000259" key="2">
    <source>
        <dbReference type="Pfam" id="PF09369"/>
    </source>
</evidence>
<keyword evidence="4" id="KW-1185">Reference proteome</keyword>
<accession>A0A7K0BTU1</accession>